<evidence type="ECO:0000256" key="2">
    <source>
        <dbReference type="ARBA" id="ARBA00008796"/>
    </source>
</evidence>
<sequence length="274" mass="29946">MAPMKNNSNSSSSNYGEVQAAQVNVLASCYVVDPQASLKGLHYCTTGAAGAECPPLAALTSSNELALQPKPSKRNRASGAHASRSRRRGGATLQIREECERFFCETMKAVFQGERNMASSVSGLTGVSSVLTPPDDYPTPPSSFSSTYSGRYTLPPVTAMGWMEFWDYAGGTSFRAFIADEDNGDKSLFAFFDSGLVNDGRDLKQALIALIELADVPMGCSRLVVCLDRFIPDEDSKTLMRNLQWAGFELTTLDHWAKSVDVTSKRWLFMEMDI</sequence>
<dbReference type="GO" id="GO:0008073">
    <property type="term" value="F:ornithine decarboxylase inhibitor activity"/>
    <property type="evidence" value="ECO:0007669"/>
    <property type="project" value="InterPro"/>
</dbReference>
<dbReference type="AlphaFoldDB" id="A0A136J507"/>
<dbReference type="PANTHER" id="PTHR10279:SF10">
    <property type="entry name" value="ORNITHINE DECARBOXYLASE ANTIZYME"/>
    <property type="match status" value="1"/>
</dbReference>
<evidence type="ECO:0000313" key="8">
    <source>
        <dbReference type="Proteomes" id="UP000070501"/>
    </source>
</evidence>
<dbReference type="STRING" id="196109.A0A136J507"/>
<dbReference type="Proteomes" id="UP000070501">
    <property type="component" value="Unassembled WGS sequence"/>
</dbReference>
<evidence type="ECO:0000256" key="5">
    <source>
        <dbReference type="ARBA" id="ARBA00022758"/>
    </source>
</evidence>
<name>A0A136J507_9PEZI</name>
<protein>
    <recommendedName>
        <fullName evidence="4">Ornithine decarboxylase antizyme</fullName>
    </recommendedName>
</protein>
<dbReference type="InterPro" id="IPR002993">
    <property type="entry name" value="ODC_AZ"/>
</dbReference>
<dbReference type="InParanoid" id="A0A136J507"/>
<dbReference type="InterPro" id="IPR016181">
    <property type="entry name" value="Acyl_CoA_acyltransferase"/>
</dbReference>
<dbReference type="OrthoDB" id="5959761at2759"/>
<feature type="region of interest" description="Disordered" evidence="6">
    <location>
        <begin position="65"/>
        <end position="91"/>
    </location>
</feature>
<dbReference type="GO" id="GO:0005634">
    <property type="term" value="C:nucleus"/>
    <property type="evidence" value="ECO:0007669"/>
    <property type="project" value="TreeGrafter"/>
</dbReference>
<comment type="function">
    <text evidence="1">Ornithine decarboxylase (ODC) antizyme protein that negatively regulates ODC activity and intracellular polyamine biosynthesis in response to increased intracellular polyamine levels. Binds to ODC monomers, inhibiting the assembly of the functional ODC homodimer, and targets the monomers for ubiquitin-independent proteolytic destruction by the 26S proteasome.</text>
</comment>
<dbReference type="GO" id="GO:0045732">
    <property type="term" value="P:positive regulation of protein catabolic process"/>
    <property type="evidence" value="ECO:0007669"/>
    <property type="project" value="TreeGrafter"/>
</dbReference>
<dbReference type="SUPFAM" id="SSF55729">
    <property type="entry name" value="Acyl-CoA N-acyltransferases (Nat)"/>
    <property type="match status" value="1"/>
</dbReference>
<keyword evidence="5" id="KW-0688">Ribosomal frameshifting</keyword>
<evidence type="ECO:0000256" key="3">
    <source>
        <dbReference type="ARBA" id="ARBA00011486"/>
    </source>
</evidence>
<dbReference type="GO" id="GO:0005737">
    <property type="term" value="C:cytoplasm"/>
    <property type="evidence" value="ECO:0007669"/>
    <property type="project" value="TreeGrafter"/>
</dbReference>
<comment type="similarity">
    <text evidence="2">Belongs to the ODC antizyme family.</text>
</comment>
<dbReference type="PANTHER" id="PTHR10279">
    <property type="entry name" value="ORNITHINE DECARBOXYLASE ANTIZYME"/>
    <property type="match status" value="1"/>
</dbReference>
<organism evidence="7 8">
    <name type="scientific">Microdochium bolleyi</name>
    <dbReference type="NCBI Taxonomy" id="196109"/>
    <lineage>
        <taxon>Eukaryota</taxon>
        <taxon>Fungi</taxon>
        <taxon>Dikarya</taxon>
        <taxon>Ascomycota</taxon>
        <taxon>Pezizomycotina</taxon>
        <taxon>Sordariomycetes</taxon>
        <taxon>Xylariomycetidae</taxon>
        <taxon>Xylariales</taxon>
        <taxon>Microdochiaceae</taxon>
        <taxon>Microdochium</taxon>
    </lineage>
</organism>
<dbReference type="Gene3D" id="3.40.630.60">
    <property type="match status" value="1"/>
</dbReference>
<proteinExistence type="inferred from homology"/>
<keyword evidence="8" id="KW-1185">Reference proteome</keyword>
<gene>
    <name evidence="7" type="ORF">Micbo1qcDRAFT_195009</name>
</gene>
<comment type="subunit">
    <text evidence="3">Interacts with ODC and thereby sterically blocks ODC homodimerization.</text>
</comment>
<dbReference type="InterPro" id="IPR038581">
    <property type="entry name" value="ODC_AZ_sf"/>
</dbReference>
<dbReference type="Pfam" id="PF02100">
    <property type="entry name" value="ODC_AZ"/>
    <property type="match status" value="1"/>
</dbReference>
<evidence type="ECO:0000256" key="1">
    <source>
        <dbReference type="ARBA" id="ARBA00002307"/>
    </source>
</evidence>
<evidence type="ECO:0000256" key="4">
    <source>
        <dbReference type="ARBA" id="ARBA00017712"/>
    </source>
</evidence>
<reference evidence="8" key="1">
    <citation type="submission" date="2016-02" db="EMBL/GenBank/DDBJ databases">
        <title>Draft genome sequence of Microdochium bolleyi, a fungal endophyte of beachgrass.</title>
        <authorList>
            <consortium name="DOE Joint Genome Institute"/>
            <person name="David A.S."/>
            <person name="May G."/>
            <person name="Haridas S."/>
            <person name="Lim J."/>
            <person name="Wang M."/>
            <person name="Labutti K."/>
            <person name="Lipzen A."/>
            <person name="Barry K."/>
            <person name="Grigoriev I.V."/>
        </authorList>
    </citation>
    <scope>NUCLEOTIDE SEQUENCE [LARGE SCALE GENOMIC DNA]</scope>
    <source>
        <strain evidence="8">J235TASD1</strain>
    </source>
</reference>
<dbReference type="PROSITE" id="PS51257">
    <property type="entry name" value="PROKAR_LIPOPROTEIN"/>
    <property type="match status" value="1"/>
</dbReference>
<evidence type="ECO:0000313" key="7">
    <source>
        <dbReference type="EMBL" id="KXJ92056.1"/>
    </source>
</evidence>
<accession>A0A136J507</accession>
<dbReference type="EMBL" id="KQ964249">
    <property type="protein sequence ID" value="KXJ92056.1"/>
    <property type="molecule type" value="Genomic_DNA"/>
</dbReference>
<evidence type="ECO:0000256" key="6">
    <source>
        <dbReference type="SAM" id="MobiDB-lite"/>
    </source>
</evidence>
<dbReference type="GO" id="GO:0075523">
    <property type="term" value="P:viral translational frameshifting"/>
    <property type="evidence" value="ECO:0007669"/>
    <property type="project" value="UniProtKB-KW"/>
</dbReference>